<dbReference type="PANTHER" id="PTHR13061:SF29">
    <property type="entry name" value="GAMMA CARBONIC ANHYDRASE-LIKE 1, MITOCHONDRIAL-RELATED"/>
    <property type="match status" value="1"/>
</dbReference>
<gene>
    <name evidence="1" type="ORF">sm9_0317</name>
</gene>
<dbReference type="GeneID" id="26735290"/>
<keyword evidence="2" id="KW-1185">Reference proteome</keyword>
<dbReference type="InterPro" id="IPR001451">
    <property type="entry name" value="Hexapep"/>
</dbReference>
<dbReference type="SUPFAM" id="SSF51161">
    <property type="entry name" value="Trimeric LpxA-like enzymes"/>
    <property type="match status" value="1"/>
</dbReference>
<dbReference type="OrthoDB" id="10940at2157"/>
<dbReference type="Gene3D" id="2.160.10.10">
    <property type="entry name" value="Hexapeptide repeat proteins"/>
    <property type="match status" value="1"/>
</dbReference>
<dbReference type="AlphaFoldDB" id="A0A0U3E278"/>
<dbReference type="PANTHER" id="PTHR13061">
    <property type="entry name" value="DYNACTIN SUBUNIT P25"/>
    <property type="match status" value="1"/>
</dbReference>
<name>A0A0U3E278_9EURY</name>
<evidence type="ECO:0000313" key="2">
    <source>
        <dbReference type="Proteomes" id="UP000067738"/>
    </source>
</evidence>
<dbReference type="CDD" id="cd04645">
    <property type="entry name" value="LbH_gamma_CA_like"/>
    <property type="match status" value="1"/>
</dbReference>
<dbReference type="EMBL" id="CP011266">
    <property type="protein sequence ID" value="ALT68119.1"/>
    <property type="molecule type" value="Genomic_DNA"/>
</dbReference>
<reference evidence="1 2" key="1">
    <citation type="submission" date="2015-04" db="EMBL/GenBank/DDBJ databases">
        <title>The complete genome sequence of the rumen methanogen Methanobrevibacter millerae SM9.</title>
        <authorList>
            <person name="Leahy S.C."/>
            <person name="Kelly W.J."/>
            <person name="Pacheco D.M."/>
            <person name="Li D."/>
            <person name="Altermann E."/>
            <person name="Attwood G.T."/>
        </authorList>
    </citation>
    <scope>NUCLEOTIDE SEQUENCE [LARGE SCALE GENOMIC DNA]</scope>
    <source>
        <strain evidence="1 2">SM9</strain>
    </source>
</reference>
<dbReference type="Proteomes" id="UP000067738">
    <property type="component" value="Chromosome"/>
</dbReference>
<evidence type="ECO:0000313" key="1">
    <source>
        <dbReference type="EMBL" id="ALT68119.1"/>
    </source>
</evidence>
<keyword evidence="1" id="KW-0808">Transferase</keyword>
<protein>
    <submittedName>
        <fullName evidence="1">Acetyltransferase</fullName>
    </submittedName>
</protein>
<accession>A0A0U3E278</accession>
<dbReference type="InterPro" id="IPR050484">
    <property type="entry name" value="Transf_Hexapept/Carb_Anhydrase"/>
</dbReference>
<dbReference type="InterPro" id="IPR011004">
    <property type="entry name" value="Trimer_LpxA-like_sf"/>
</dbReference>
<dbReference type="GO" id="GO:0016740">
    <property type="term" value="F:transferase activity"/>
    <property type="evidence" value="ECO:0007669"/>
    <property type="project" value="UniProtKB-KW"/>
</dbReference>
<dbReference type="InterPro" id="IPR047324">
    <property type="entry name" value="LbH_gamma_CA-like"/>
</dbReference>
<dbReference type="Pfam" id="PF00132">
    <property type="entry name" value="Hexapep"/>
    <property type="match status" value="1"/>
</dbReference>
<organism evidence="1 2">
    <name type="scientific">Methanobrevibacter millerae</name>
    <dbReference type="NCBI Taxonomy" id="230361"/>
    <lineage>
        <taxon>Archaea</taxon>
        <taxon>Methanobacteriati</taxon>
        <taxon>Methanobacteriota</taxon>
        <taxon>Methanomada group</taxon>
        <taxon>Methanobacteria</taxon>
        <taxon>Methanobacteriales</taxon>
        <taxon>Methanobacteriaceae</taxon>
        <taxon>Methanobrevibacter</taxon>
    </lineage>
</organism>
<dbReference type="RefSeq" id="WP_058738466.1">
    <property type="nucleotide sequence ID" value="NZ_CP011266.1"/>
</dbReference>
<dbReference type="PATRIC" id="fig|230361.4.peg.331"/>
<proteinExistence type="predicted"/>
<dbReference type="KEGG" id="mmil:sm9_0317"/>
<sequence>MENKKDSIVICPGAQVLGDVELGENVSIWHGAVLRGDVASIRIGNNSNVQDNCVVHCSKDYPVVIKENVSVGHGAVIHGCTLEDNVLIGMNATVLNGAKIGKNSIVGAGAVVSEGKEFPENSLILGVPAKLIKDVSPEQIKHIQENADNYVRLSKQYKED</sequence>